<dbReference type="PANTHER" id="PTHR37316">
    <property type="entry name" value="TEICHOIC ACID GLYCEROL-PHOSPHATE PRIMASE"/>
    <property type="match status" value="1"/>
</dbReference>
<dbReference type="InterPro" id="IPR043148">
    <property type="entry name" value="TagF_C"/>
</dbReference>
<name>A0ABS8ERI4_9FIRM</name>
<dbReference type="InterPro" id="IPR043149">
    <property type="entry name" value="TagF_N"/>
</dbReference>
<comment type="caution">
    <text evidence="8">The sequence shown here is derived from an EMBL/GenBank/DDBJ whole genome shotgun (WGS) entry which is preliminary data.</text>
</comment>
<dbReference type="Gene3D" id="3.90.550.10">
    <property type="entry name" value="Spore Coat Polysaccharide Biosynthesis Protein SpsA, Chain A"/>
    <property type="match status" value="1"/>
</dbReference>
<dbReference type="InterPro" id="IPR029044">
    <property type="entry name" value="Nucleotide-diphossugar_trans"/>
</dbReference>
<evidence type="ECO:0000256" key="3">
    <source>
        <dbReference type="ARBA" id="ARBA00022475"/>
    </source>
</evidence>
<evidence type="ECO:0000256" key="5">
    <source>
        <dbReference type="ARBA" id="ARBA00022944"/>
    </source>
</evidence>
<reference evidence="8 9" key="1">
    <citation type="submission" date="2021-10" db="EMBL/GenBank/DDBJ databases">
        <title>Anaerobic single-cell dispensing facilitates the cultivation of human gut bacteria.</title>
        <authorList>
            <person name="Afrizal A."/>
        </authorList>
    </citation>
    <scope>NUCLEOTIDE SEQUENCE [LARGE SCALE GENOMIC DNA]</scope>
    <source>
        <strain evidence="8 9">CLA-AA-H246</strain>
    </source>
</reference>
<gene>
    <name evidence="8" type="ORF">LKD42_00710</name>
</gene>
<dbReference type="EMBL" id="JAJEQE010000001">
    <property type="protein sequence ID" value="MCC2147781.1"/>
    <property type="molecule type" value="Genomic_DNA"/>
</dbReference>
<feature type="domain" description="Glycosyltransferase 2-like" evidence="7">
    <location>
        <begin position="435"/>
        <end position="603"/>
    </location>
</feature>
<dbReference type="SUPFAM" id="SSF53448">
    <property type="entry name" value="Nucleotide-diphospho-sugar transferases"/>
    <property type="match status" value="1"/>
</dbReference>
<keyword evidence="4" id="KW-0808">Transferase</keyword>
<comment type="subcellular location">
    <subcellularLocation>
        <location evidence="1">Cell membrane</location>
        <topology evidence="1">Peripheral membrane protein</topology>
    </subcellularLocation>
</comment>
<dbReference type="Pfam" id="PF00535">
    <property type="entry name" value="Glycos_transf_2"/>
    <property type="match status" value="1"/>
</dbReference>
<keyword evidence="5" id="KW-0777">Teichoic acid biosynthesis</keyword>
<organism evidence="8 9">
    <name type="scientific">Hominisplanchenecus faecis</name>
    <dbReference type="NCBI Taxonomy" id="2885351"/>
    <lineage>
        <taxon>Bacteria</taxon>
        <taxon>Bacillati</taxon>
        <taxon>Bacillota</taxon>
        <taxon>Clostridia</taxon>
        <taxon>Lachnospirales</taxon>
        <taxon>Lachnospiraceae</taxon>
        <taxon>Hominisplanchenecus</taxon>
    </lineage>
</organism>
<protein>
    <submittedName>
        <fullName evidence="8">CDP-glycerol glycerophosphotransferase family protein</fullName>
    </submittedName>
</protein>
<dbReference type="RefSeq" id="WP_248834512.1">
    <property type="nucleotide sequence ID" value="NZ_JAJEQE010000001.1"/>
</dbReference>
<dbReference type="InterPro" id="IPR007554">
    <property type="entry name" value="Glycerophosphate_synth"/>
</dbReference>
<proteinExistence type="inferred from homology"/>
<keyword evidence="9" id="KW-1185">Reference proteome</keyword>
<evidence type="ECO:0000256" key="4">
    <source>
        <dbReference type="ARBA" id="ARBA00022679"/>
    </source>
</evidence>
<dbReference type="InterPro" id="IPR001173">
    <property type="entry name" value="Glyco_trans_2-like"/>
</dbReference>
<evidence type="ECO:0000313" key="9">
    <source>
        <dbReference type="Proteomes" id="UP001299235"/>
    </source>
</evidence>
<evidence type="ECO:0000256" key="1">
    <source>
        <dbReference type="ARBA" id="ARBA00004202"/>
    </source>
</evidence>
<evidence type="ECO:0000256" key="2">
    <source>
        <dbReference type="ARBA" id="ARBA00010488"/>
    </source>
</evidence>
<evidence type="ECO:0000259" key="7">
    <source>
        <dbReference type="Pfam" id="PF00535"/>
    </source>
</evidence>
<comment type="similarity">
    <text evidence="2">Belongs to the CDP-glycerol glycerophosphotransferase family.</text>
</comment>
<accession>A0ABS8ERI4</accession>
<dbReference type="InterPro" id="IPR051612">
    <property type="entry name" value="Teichoic_Acid_Biosynth"/>
</dbReference>
<sequence>MSKMIRAMKKVYWKGRKKIKKLPPVKAVKKYMGRKRKDKLLYETLPAAYNAHKNEPVDERKVIFIELRLPDVSNSFRILYDELQRDFDLDIHVHLLRNSFVPREEYIRRCKEMLADAATAKYIFVNEASDVLSCVDMRPETIVTQLWHACGAFKKFGMSTAELIFGPNAEELKRHPNNKNYTYVTVSSPEIVWAYAEAMDMKDRQDAIRPVGTSRTDIFYRSETIAQAFQNLYKEFPKAKGKKIILYAPTFRGRVARAKTPDCFDLEKFAEHFKDEYVVIFKHHPLVKNVPQIPEELNGTFAIDATKTMTIEDLLCVSDICISDYSSLVFEYSLFERPMLFFAYDLDEYFDWRGFYYDYNELTPGPVCKTNDEMIDYISHLDERFDKQKVIDFKEKFMRSCDGHATDRILHMVFADRYDSLKLSHERTDDEIKVSVVMPVYNAENYLFDSLGNVLKQTLKDIEVICVDDGSTDRSAEIIEDYASRDFRLSLIRQKNQYAGAARNAGLAKCRGKYVVFWDADDRFALDALEKLYTKAEADEADLCVCDICKWDHTTDRYVLPSNYLRKEYMPEKVPFSKEDIPQYIFNFTTNIPWNKMYRRSLITDNDLKFEHRQRANDVVFVMQALYLAKRITVVDERLIDYRYNNANNLTSGLSKDLYSTYDAFLAAHNILKERGAFENEKVKQSFDNKTLNLLVQSIDLQTNEASARELFDMLLQEGFRKIGIEDYENYYYSRKVYQAYRTMLTGSLVDTLIVLKEQKNTNLEVHRQKLCMQRLKVQRQTVKIQTQKEKLDIKTEQLKKLRGQMGYRICKKLGFFKE</sequence>
<dbReference type="SUPFAM" id="SSF53756">
    <property type="entry name" value="UDP-Glycosyltransferase/glycogen phosphorylase"/>
    <property type="match status" value="1"/>
</dbReference>
<dbReference type="Proteomes" id="UP001299235">
    <property type="component" value="Unassembled WGS sequence"/>
</dbReference>
<dbReference type="PANTHER" id="PTHR37316:SF2">
    <property type="entry name" value="TEICHOIC ACID RIBITOL-PHOSPHATE POLYMERASE TARK"/>
    <property type="match status" value="1"/>
</dbReference>
<dbReference type="Pfam" id="PF04464">
    <property type="entry name" value="Glyphos_transf"/>
    <property type="match status" value="1"/>
</dbReference>
<keyword evidence="6" id="KW-0472">Membrane</keyword>
<keyword evidence="3" id="KW-1003">Cell membrane</keyword>
<dbReference type="CDD" id="cd00761">
    <property type="entry name" value="Glyco_tranf_GTA_type"/>
    <property type="match status" value="1"/>
</dbReference>
<dbReference type="Gene3D" id="3.40.50.11820">
    <property type="match status" value="1"/>
</dbReference>
<evidence type="ECO:0000256" key="6">
    <source>
        <dbReference type="ARBA" id="ARBA00023136"/>
    </source>
</evidence>
<evidence type="ECO:0000313" key="8">
    <source>
        <dbReference type="EMBL" id="MCC2147781.1"/>
    </source>
</evidence>
<dbReference type="Gene3D" id="3.40.50.12580">
    <property type="match status" value="1"/>
</dbReference>